<sequence length="141" mass="14992">MAKEPRPLVVADLAELAEQTVSEHNGVSGVALRTAMKAAKAVDSNIVTKAVDKMLPDILGALNPRWAAYCESESGSFAEFLAAQQDSTAESLLAVADSWAEQSDSPALDKIYQTVRGRGFALLVPAIPGLGRVIEEHARCQ</sequence>
<accession>A0ABN4DDU3</accession>
<dbReference type="InterPro" id="IPR054211">
    <property type="entry name" value="DUF6918"/>
</dbReference>
<organism evidence="1 2">
    <name type="scientific">Corynebacterium atypicum</name>
    <dbReference type="NCBI Taxonomy" id="191610"/>
    <lineage>
        <taxon>Bacteria</taxon>
        <taxon>Bacillati</taxon>
        <taxon>Actinomycetota</taxon>
        <taxon>Actinomycetes</taxon>
        <taxon>Mycobacteriales</taxon>
        <taxon>Corynebacteriaceae</taxon>
        <taxon>Corynebacterium</taxon>
    </lineage>
</organism>
<evidence type="ECO:0000313" key="1">
    <source>
        <dbReference type="EMBL" id="AIG63366.1"/>
    </source>
</evidence>
<dbReference type="Pfam" id="PF21893">
    <property type="entry name" value="DUF6918"/>
    <property type="match status" value="1"/>
</dbReference>
<keyword evidence="2" id="KW-1185">Reference proteome</keyword>
<dbReference type="Proteomes" id="UP000028504">
    <property type="component" value="Chromosome"/>
</dbReference>
<proteinExistence type="predicted"/>
<dbReference type="EMBL" id="CP008944">
    <property type="protein sequence ID" value="AIG63366.1"/>
    <property type="molecule type" value="Genomic_DNA"/>
</dbReference>
<evidence type="ECO:0000313" key="2">
    <source>
        <dbReference type="Proteomes" id="UP000028504"/>
    </source>
</evidence>
<name>A0ABN4DDU3_9CORY</name>
<gene>
    <name evidence="1" type="ORF">CATYP_00030</name>
</gene>
<protein>
    <recommendedName>
        <fullName evidence="3">DUF2267 domain-containing protein</fullName>
    </recommendedName>
</protein>
<evidence type="ECO:0008006" key="3">
    <source>
        <dbReference type="Google" id="ProtNLM"/>
    </source>
</evidence>
<reference evidence="1 2" key="1">
    <citation type="submission" date="2014-07" db="EMBL/GenBank/DDBJ databases">
        <title>Complete genome sequence of Corynebacterium atypicum DSM 44849: identifiction of the mycolic acid biosynthesis genes.</title>
        <authorList>
            <person name="Tippelt A."/>
            <person name="Mollmann S."/>
            <person name="Albersmeier A."/>
            <person name="Jaenicke S."/>
            <person name="Ruckert C."/>
            <person name="Tauch A."/>
        </authorList>
    </citation>
    <scope>NUCLEOTIDE SEQUENCE [LARGE SCALE GENOMIC DNA]</scope>
    <source>
        <strain evidence="1 2">R2070</strain>
    </source>
</reference>